<evidence type="ECO:0000313" key="11">
    <source>
        <dbReference type="Proteomes" id="UP000000263"/>
    </source>
</evidence>
<dbReference type="InterPro" id="IPR036250">
    <property type="entry name" value="AcylCo_DH-like_C"/>
</dbReference>
<dbReference type="InterPro" id="IPR013786">
    <property type="entry name" value="AcylCoA_DH/ox_N"/>
</dbReference>
<dbReference type="CDD" id="cd00567">
    <property type="entry name" value="ACAD"/>
    <property type="match status" value="1"/>
</dbReference>
<dbReference type="InterPro" id="IPR006091">
    <property type="entry name" value="Acyl-CoA_Oxase/DH_mid-dom"/>
</dbReference>
<dbReference type="Pfam" id="PF02771">
    <property type="entry name" value="Acyl-CoA_dh_N"/>
    <property type="match status" value="1"/>
</dbReference>
<dbReference type="STRING" id="383372.Rcas_0150"/>
<dbReference type="PANTHER" id="PTHR43884:SF25">
    <property type="entry name" value="ACYL-COA DEHYDROGENASE YDBM-RELATED"/>
    <property type="match status" value="1"/>
</dbReference>
<dbReference type="Gene3D" id="2.40.110.10">
    <property type="entry name" value="Butyryl-CoA Dehydrogenase, subunit A, domain 2"/>
    <property type="match status" value="1"/>
</dbReference>
<dbReference type="InterPro" id="IPR009075">
    <property type="entry name" value="AcylCo_DH/oxidase_C"/>
</dbReference>
<evidence type="ECO:0000256" key="6">
    <source>
        <dbReference type="RuleBase" id="RU362125"/>
    </source>
</evidence>
<dbReference type="RefSeq" id="WP_011997690.1">
    <property type="nucleotide sequence ID" value="NC_009767.1"/>
</dbReference>
<name>A7NFQ6_ROSCS</name>
<dbReference type="Pfam" id="PF00441">
    <property type="entry name" value="Acyl-CoA_dh_1"/>
    <property type="match status" value="1"/>
</dbReference>
<comment type="similarity">
    <text evidence="2 6">Belongs to the acyl-CoA dehydrogenase family.</text>
</comment>
<dbReference type="Gene3D" id="1.10.540.10">
    <property type="entry name" value="Acyl-CoA dehydrogenase/oxidase, N-terminal domain"/>
    <property type="match status" value="1"/>
</dbReference>
<gene>
    <name evidence="10" type="ordered locus">Rcas_0150</name>
</gene>
<accession>A7NFQ6</accession>
<dbReference type="PANTHER" id="PTHR43884">
    <property type="entry name" value="ACYL-COA DEHYDROGENASE"/>
    <property type="match status" value="1"/>
</dbReference>
<feature type="domain" description="Acyl-CoA oxidase/dehydrogenase middle" evidence="8">
    <location>
        <begin position="124"/>
        <end position="222"/>
    </location>
</feature>
<dbReference type="AlphaFoldDB" id="A7NFQ6"/>
<dbReference type="PIRSF" id="PIRSF016578">
    <property type="entry name" value="HsaA"/>
    <property type="match status" value="1"/>
</dbReference>
<evidence type="ECO:0000256" key="1">
    <source>
        <dbReference type="ARBA" id="ARBA00001974"/>
    </source>
</evidence>
<evidence type="ECO:0000256" key="3">
    <source>
        <dbReference type="ARBA" id="ARBA00022630"/>
    </source>
</evidence>
<evidence type="ECO:0000313" key="10">
    <source>
        <dbReference type="EMBL" id="ABU56285.1"/>
    </source>
</evidence>
<keyword evidence="4 6" id="KW-0274">FAD</keyword>
<dbReference type="Proteomes" id="UP000000263">
    <property type="component" value="Chromosome"/>
</dbReference>
<dbReference type="Pfam" id="PF02770">
    <property type="entry name" value="Acyl-CoA_dh_M"/>
    <property type="match status" value="1"/>
</dbReference>
<dbReference type="GO" id="GO:0050660">
    <property type="term" value="F:flavin adenine dinucleotide binding"/>
    <property type="evidence" value="ECO:0007669"/>
    <property type="project" value="InterPro"/>
</dbReference>
<dbReference type="SUPFAM" id="SSF56645">
    <property type="entry name" value="Acyl-CoA dehydrogenase NM domain-like"/>
    <property type="match status" value="1"/>
</dbReference>
<keyword evidence="3 6" id="KW-0285">Flavoprotein</keyword>
<sequence>MFPELTDRQHRIVALAEELSSRFADRADRYDREGGFPFANLADLRDSGYLRLVVPQRYGGEGADLFEMTLAQERLARGCGATAMAVDMTIHLIGRLAETPSWTEPMVAMICRAVVEEGALINSAATEADLGSPSRGGAPATRAVPSEGGWRISGRKLFVSMAPALRWFLVSATLPPDAETPQGSIGSFLVEAGSPGIRLEDSWSDSLSLRSSASYDLALDDVFVPAERLVERTPIGAPPRPGAPTQMAWFALTLSAVYLGIGQAACDTVCAYARERTPTALGRPIATLPNIQHRIGVMQTALSAARSVLHQTARAWVARPAERSAMTAQIAMAKYLCTNAACDATDQALRIAGGFALTRALPLERYFRDARAGLTHPPNDDAALELIGKHALGM</sequence>
<dbReference type="InterPro" id="IPR046373">
    <property type="entry name" value="Acyl-CoA_Oxase/DH_mid-dom_sf"/>
</dbReference>
<dbReference type="eggNOG" id="COG1960">
    <property type="taxonomic scope" value="Bacteria"/>
</dbReference>
<dbReference type="KEGG" id="rca:Rcas_0150"/>
<dbReference type="InterPro" id="IPR009100">
    <property type="entry name" value="AcylCoA_DH/oxidase_NM_dom_sf"/>
</dbReference>
<dbReference type="HOGENOM" id="CLU_018204_3_2_0"/>
<organism evidence="10 11">
    <name type="scientific">Roseiflexus castenholzii (strain DSM 13941 / HLO8)</name>
    <dbReference type="NCBI Taxonomy" id="383372"/>
    <lineage>
        <taxon>Bacteria</taxon>
        <taxon>Bacillati</taxon>
        <taxon>Chloroflexota</taxon>
        <taxon>Chloroflexia</taxon>
        <taxon>Chloroflexales</taxon>
        <taxon>Roseiflexineae</taxon>
        <taxon>Roseiflexaceae</taxon>
        <taxon>Roseiflexus</taxon>
    </lineage>
</organism>
<evidence type="ECO:0000256" key="4">
    <source>
        <dbReference type="ARBA" id="ARBA00022827"/>
    </source>
</evidence>
<evidence type="ECO:0000256" key="2">
    <source>
        <dbReference type="ARBA" id="ARBA00009347"/>
    </source>
</evidence>
<evidence type="ECO:0000259" key="7">
    <source>
        <dbReference type="Pfam" id="PF00441"/>
    </source>
</evidence>
<comment type="cofactor">
    <cofactor evidence="1 6">
        <name>FAD</name>
        <dbReference type="ChEBI" id="CHEBI:57692"/>
    </cofactor>
</comment>
<protein>
    <submittedName>
        <fullName evidence="10">Acyl-CoA dehydrogenase domain protein</fullName>
    </submittedName>
</protein>
<proteinExistence type="inferred from homology"/>
<dbReference type="GO" id="GO:0003995">
    <property type="term" value="F:acyl-CoA dehydrogenase activity"/>
    <property type="evidence" value="ECO:0007669"/>
    <property type="project" value="TreeGrafter"/>
</dbReference>
<feature type="domain" description="Acyl-CoA dehydrogenase/oxidase C-terminal" evidence="7">
    <location>
        <begin position="246"/>
        <end position="373"/>
    </location>
</feature>
<dbReference type="SUPFAM" id="SSF47203">
    <property type="entry name" value="Acyl-CoA dehydrogenase C-terminal domain-like"/>
    <property type="match status" value="1"/>
</dbReference>
<keyword evidence="11" id="KW-1185">Reference proteome</keyword>
<dbReference type="EMBL" id="CP000804">
    <property type="protein sequence ID" value="ABU56285.1"/>
    <property type="molecule type" value="Genomic_DNA"/>
</dbReference>
<dbReference type="Gene3D" id="1.20.140.10">
    <property type="entry name" value="Butyryl-CoA Dehydrogenase, subunit A, domain 3"/>
    <property type="match status" value="1"/>
</dbReference>
<feature type="domain" description="Acyl-CoA dehydrogenase/oxidase N-terminal" evidence="9">
    <location>
        <begin position="9"/>
        <end position="93"/>
    </location>
</feature>
<dbReference type="InterPro" id="IPR037069">
    <property type="entry name" value="AcylCoA_DH/ox_N_sf"/>
</dbReference>
<evidence type="ECO:0000256" key="5">
    <source>
        <dbReference type="ARBA" id="ARBA00023002"/>
    </source>
</evidence>
<reference evidence="10 11" key="1">
    <citation type="submission" date="2007-08" db="EMBL/GenBank/DDBJ databases">
        <title>Complete sequence of Roseiflexus castenholzii DSM 13941.</title>
        <authorList>
            <consortium name="US DOE Joint Genome Institute"/>
            <person name="Copeland A."/>
            <person name="Lucas S."/>
            <person name="Lapidus A."/>
            <person name="Barry K."/>
            <person name="Glavina del Rio T."/>
            <person name="Dalin E."/>
            <person name="Tice H."/>
            <person name="Pitluck S."/>
            <person name="Thompson L.S."/>
            <person name="Brettin T."/>
            <person name="Bruce D."/>
            <person name="Detter J.C."/>
            <person name="Han C."/>
            <person name="Tapia R."/>
            <person name="Schmutz J."/>
            <person name="Larimer F."/>
            <person name="Land M."/>
            <person name="Hauser L."/>
            <person name="Kyrpides N."/>
            <person name="Mikhailova N."/>
            <person name="Bryant D.A."/>
            <person name="Hanada S."/>
            <person name="Tsukatani Y."/>
            <person name="Richardson P."/>
        </authorList>
    </citation>
    <scope>NUCLEOTIDE SEQUENCE [LARGE SCALE GENOMIC DNA]</scope>
    <source>
        <strain evidence="11">DSM 13941 / HLO8</strain>
    </source>
</reference>
<evidence type="ECO:0000259" key="9">
    <source>
        <dbReference type="Pfam" id="PF02771"/>
    </source>
</evidence>
<keyword evidence="5 6" id="KW-0560">Oxidoreductase</keyword>
<evidence type="ECO:0000259" key="8">
    <source>
        <dbReference type="Pfam" id="PF02770"/>
    </source>
</evidence>